<feature type="domain" description="N-(5'phosphoribosyl) anthranilate isomerase (PRAI)" evidence="7">
    <location>
        <begin position="4"/>
        <end position="148"/>
    </location>
</feature>
<dbReference type="CDD" id="cd00405">
    <property type="entry name" value="PRAI"/>
    <property type="match status" value="1"/>
</dbReference>
<keyword evidence="5" id="KW-0057">Aromatic amino acid biosynthesis</keyword>
<dbReference type="PANTHER" id="PTHR42894:SF1">
    <property type="entry name" value="N-(5'-PHOSPHORIBOSYL)ANTHRANILATE ISOMERASE"/>
    <property type="match status" value="1"/>
</dbReference>
<dbReference type="EC" id="5.3.1.24" evidence="2"/>
<evidence type="ECO:0000256" key="6">
    <source>
        <dbReference type="ARBA" id="ARBA00023235"/>
    </source>
</evidence>
<dbReference type="InterPro" id="IPR044643">
    <property type="entry name" value="TrpF_fam"/>
</dbReference>
<sequence>MTKIKICGITNLDDALAAADLGVDFLGFVFSEKSPRQIKIKDAIAIIKSLPSSVSTVGLFVDQEELAVKMIFDKCRLDYFQFHGDESPDYCKRIKEKGKVIKAFRIKEEQSIEDLANYDVEMYLLDAYNEDKIGGTGAVFNWDLAVKAKKYSR</sequence>
<dbReference type="PANTHER" id="PTHR42894">
    <property type="entry name" value="N-(5'-PHOSPHORIBOSYL)ANTHRANILATE ISOMERASE"/>
    <property type="match status" value="1"/>
</dbReference>
<organism evidence="8">
    <name type="scientific">marine sediment metagenome</name>
    <dbReference type="NCBI Taxonomy" id="412755"/>
    <lineage>
        <taxon>unclassified sequences</taxon>
        <taxon>metagenomes</taxon>
        <taxon>ecological metagenomes</taxon>
    </lineage>
</organism>
<dbReference type="GO" id="GO:0004640">
    <property type="term" value="F:phosphoribosylanthranilate isomerase activity"/>
    <property type="evidence" value="ECO:0007669"/>
    <property type="project" value="UniProtKB-EC"/>
</dbReference>
<dbReference type="InterPro" id="IPR011060">
    <property type="entry name" value="RibuloseP-bd_barrel"/>
</dbReference>
<keyword evidence="6" id="KW-0413">Isomerase</keyword>
<keyword evidence="3" id="KW-0028">Amino-acid biosynthesis</keyword>
<evidence type="ECO:0000256" key="2">
    <source>
        <dbReference type="ARBA" id="ARBA00012572"/>
    </source>
</evidence>
<proteinExistence type="inferred from homology"/>
<name>X0YEU6_9ZZZZ</name>
<gene>
    <name evidence="8" type="ORF">S01H4_13224</name>
</gene>
<dbReference type="UniPathway" id="UPA00035">
    <property type="reaction ID" value="UER00042"/>
</dbReference>
<reference evidence="8" key="1">
    <citation type="journal article" date="2014" name="Front. Microbiol.">
        <title>High frequency of phylogenetically diverse reductive dehalogenase-homologous genes in deep subseafloor sedimentary metagenomes.</title>
        <authorList>
            <person name="Kawai M."/>
            <person name="Futagami T."/>
            <person name="Toyoda A."/>
            <person name="Takaki Y."/>
            <person name="Nishi S."/>
            <person name="Hori S."/>
            <person name="Arai W."/>
            <person name="Tsubouchi T."/>
            <person name="Morono Y."/>
            <person name="Uchiyama I."/>
            <person name="Ito T."/>
            <person name="Fujiyama A."/>
            <person name="Inagaki F."/>
            <person name="Takami H."/>
        </authorList>
    </citation>
    <scope>NUCLEOTIDE SEQUENCE</scope>
    <source>
        <strain evidence="8">Expedition CK06-06</strain>
    </source>
</reference>
<protein>
    <recommendedName>
        <fullName evidence="2">phosphoribosylanthranilate isomerase</fullName>
        <ecNumber evidence="2">5.3.1.24</ecNumber>
    </recommendedName>
</protein>
<dbReference type="InterPro" id="IPR013785">
    <property type="entry name" value="Aldolase_TIM"/>
</dbReference>
<dbReference type="GO" id="GO:0000162">
    <property type="term" value="P:L-tryptophan biosynthetic process"/>
    <property type="evidence" value="ECO:0007669"/>
    <property type="project" value="UniProtKB-UniPathway"/>
</dbReference>
<dbReference type="HAMAP" id="MF_00135">
    <property type="entry name" value="PRAI"/>
    <property type="match status" value="1"/>
</dbReference>
<dbReference type="InterPro" id="IPR001240">
    <property type="entry name" value="PRAI_dom"/>
</dbReference>
<dbReference type="EMBL" id="BART01005833">
    <property type="protein sequence ID" value="GAG54370.1"/>
    <property type="molecule type" value="Genomic_DNA"/>
</dbReference>
<dbReference type="Pfam" id="PF00697">
    <property type="entry name" value="PRAI"/>
    <property type="match status" value="1"/>
</dbReference>
<evidence type="ECO:0000313" key="8">
    <source>
        <dbReference type="EMBL" id="GAG54370.1"/>
    </source>
</evidence>
<keyword evidence="4" id="KW-0822">Tryptophan biosynthesis</keyword>
<comment type="caution">
    <text evidence="8">The sequence shown here is derived from an EMBL/GenBank/DDBJ whole genome shotgun (WGS) entry which is preliminary data.</text>
</comment>
<comment type="pathway">
    <text evidence="1">Amino-acid biosynthesis; L-tryptophan biosynthesis; L-tryptophan from chorismate: step 3/5.</text>
</comment>
<evidence type="ECO:0000256" key="3">
    <source>
        <dbReference type="ARBA" id="ARBA00022605"/>
    </source>
</evidence>
<evidence type="ECO:0000259" key="7">
    <source>
        <dbReference type="Pfam" id="PF00697"/>
    </source>
</evidence>
<feature type="non-terminal residue" evidence="8">
    <location>
        <position position="153"/>
    </location>
</feature>
<evidence type="ECO:0000256" key="5">
    <source>
        <dbReference type="ARBA" id="ARBA00023141"/>
    </source>
</evidence>
<dbReference type="AlphaFoldDB" id="X0YEU6"/>
<evidence type="ECO:0000256" key="1">
    <source>
        <dbReference type="ARBA" id="ARBA00004664"/>
    </source>
</evidence>
<dbReference type="Gene3D" id="3.20.20.70">
    <property type="entry name" value="Aldolase class I"/>
    <property type="match status" value="1"/>
</dbReference>
<accession>X0YEU6</accession>
<dbReference type="SUPFAM" id="SSF51366">
    <property type="entry name" value="Ribulose-phoshate binding barrel"/>
    <property type="match status" value="1"/>
</dbReference>
<evidence type="ECO:0000256" key="4">
    <source>
        <dbReference type="ARBA" id="ARBA00022822"/>
    </source>
</evidence>